<reference evidence="3" key="1">
    <citation type="journal article" date="2019" name="Int. J. Syst. Evol. Microbiol.">
        <title>The Global Catalogue of Microorganisms (GCM) 10K type strain sequencing project: providing services to taxonomists for standard genome sequencing and annotation.</title>
        <authorList>
            <consortium name="The Broad Institute Genomics Platform"/>
            <consortium name="The Broad Institute Genome Sequencing Center for Infectious Disease"/>
            <person name="Wu L."/>
            <person name="Ma J."/>
        </authorList>
    </citation>
    <scope>NUCLEOTIDE SEQUENCE [LARGE SCALE GENOMIC DNA]</scope>
    <source>
        <strain evidence="3">CGMCC 1.15772</strain>
    </source>
</reference>
<feature type="transmembrane region" description="Helical" evidence="1">
    <location>
        <begin position="58"/>
        <end position="76"/>
    </location>
</feature>
<evidence type="ECO:0000313" key="2">
    <source>
        <dbReference type="EMBL" id="MFC6591371.1"/>
    </source>
</evidence>
<name>A0ABW1YAS1_9DEIO</name>
<evidence type="ECO:0000256" key="1">
    <source>
        <dbReference type="SAM" id="Phobius"/>
    </source>
</evidence>
<accession>A0ABW1YAS1</accession>
<comment type="caution">
    <text evidence="2">The sequence shown here is derived from an EMBL/GenBank/DDBJ whole genome shotgun (WGS) entry which is preliminary data.</text>
</comment>
<dbReference type="Proteomes" id="UP001596297">
    <property type="component" value="Unassembled WGS sequence"/>
</dbReference>
<protein>
    <submittedName>
        <fullName evidence="2">Uncharacterized protein</fullName>
    </submittedName>
</protein>
<dbReference type="EMBL" id="JBHSWD010000001">
    <property type="protein sequence ID" value="MFC6591371.1"/>
    <property type="molecule type" value="Genomic_DNA"/>
</dbReference>
<feature type="transmembrane region" description="Helical" evidence="1">
    <location>
        <begin position="19"/>
        <end position="38"/>
    </location>
</feature>
<keyword evidence="1" id="KW-0812">Transmembrane</keyword>
<evidence type="ECO:0000313" key="3">
    <source>
        <dbReference type="Proteomes" id="UP001596297"/>
    </source>
</evidence>
<gene>
    <name evidence="2" type="ORF">ACFP81_04645</name>
</gene>
<keyword evidence="1" id="KW-1133">Transmembrane helix</keyword>
<keyword evidence="1" id="KW-0472">Membrane</keyword>
<dbReference type="RefSeq" id="WP_380082371.1">
    <property type="nucleotide sequence ID" value="NZ_JBHSWD010000001.1"/>
</dbReference>
<keyword evidence="3" id="KW-1185">Reference proteome</keyword>
<proteinExistence type="predicted"/>
<sequence>MTAPGPQPTTARSALPRTLWDLVFTLLIPILILSPNLLGDGVGVADLLGGGTAGNVRAYLLAALIPVGYVGWDLAVNRNLSPVALLGEQALC</sequence>
<organism evidence="2 3">
    <name type="scientific">Deinococcus lacus</name>
    <dbReference type="NCBI Taxonomy" id="392561"/>
    <lineage>
        <taxon>Bacteria</taxon>
        <taxon>Thermotogati</taxon>
        <taxon>Deinococcota</taxon>
        <taxon>Deinococci</taxon>
        <taxon>Deinococcales</taxon>
        <taxon>Deinococcaceae</taxon>
        <taxon>Deinococcus</taxon>
    </lineage>
</organism>